<accession>A0A037ZLM0</accession>
<keyword evidence="1" id="KW-0732">Signal</keyword>
<organism evidence="2 3">
    <name type="scientific">Actibacterium mucosum KCTC 23349</name>
    <dbReference type="NCBI Taxonomy" id="1454373"/>
    <lineage>
        <taxon>Bacteria</taxon>
        <taxon>Pseudomonadati</taxon>
        <taxon>Pseudomonadota</taxon>
        <taxon>Alphaproteobacteria</taxon>
        <taxon>Rhodobacterales</taxon>
        <taxon>Roseobacteraceae</taxon>
        <taxon>Actibacterium</taxon>
    </lineage>
</organism>
<dbReference type="SUPFAM" id="SSF53955">
    <property type="entry name" value="Lysozyme-like"/>
    <property type="match status" value="1"/>
</dbReference>
<gene>
    <name evidence="2" type="ORF">ACMU_02210</name>
</gene>
<dbReference type="STRING" id="1454373.ACMU_02210"/>
<dbReference type="AlphaFoldDB" id="A0A037ZLM0"/>
<evidence type="ECO:0000313" key="2">
    <source>
        <dbReference type="EMBL" id="KAJ57336.1"/>
    </source>
</evidence>
<feature type="chain" id="PRO_5001559668" description="Transglycosylase SLT domain-containing protein" evidence="1">
    <location>
        <begin position="28"/>
        <end position="243"/>
    </location>
</feature>
<dbReference type="Proteomes" id="UP000026249">
    <property type="component" value="Unassembled WGS sequence"/>
</dbReference>
<protein>
    <recommendedName>
        <fullName evidence="4">Transglycosylase SLT domain-containing protein</fullName>
    </recommendedName>
</protein>
<keyword evidence="3" id="KW-1185">Reference proteome</keyword>
<comment type="caution">
    <text evidence="2">The sequence shown here is derived from an EMBL/GenBank/DDBJ whole genome shotgun (WGS) entry which is preliminary data.</text>
</comment>
<evidence type="ECO:0000313" key="3">
    <source>
        <dbReference type="Proteomes" id="UP000026249"/>
    </source>
</evidence>
<name>A0A037ZLM0_9RHOB</name>
<sequence length="243" mass="26651">MAGFFKRLKWALSGILFAVSSAQPAWAVSDPSEICDIVARNAAAATGVPISVLKAISLTETGRKRGGKMRPWPWTVNMEGKGVWFDSHAELLDYAQTHHARGARSYDVGCFQLNFKWHGHNFSSIEQMIQPDANALYAARFLLELYREKGNWTDAAGAYHSRTPKYANKYKARFDTFRAIFLAEDNRPLETQGSFALAGIPQDKPRPRVNAFPLLQSGTGNRGLGSLVPMTSAGPGLFGQGGS</sequence>
<proteinExistence type="predicted"/>
<evidence type="ECO:0000256" key="1">
    <source>
        <dbReference type="SAM" id="SignalP"/>
    </source>
</evidence>
<evidence type="ECO:0008006" key="4">
    <source>
        <dbReference type="Google" id="ProtNLM"/>
    </source>
</evidence>
<dbReference type="InterPro" id="IPR023346">
    <property type="entry name" value="Lysozyme-like_dom_sf"/>
</dbReference>
<reference evidence="2 3" key="1">
    <citation type="submission" date="2014-03" db="EMBL/GenBank/DDBJ databases">
        <title>Draft Genome Sequence of Actibacterium mucosum KCTC 23349, a Marine Alphaproteobacterium with Complex Ionic Requirements Isolated from Mediterranean Seawater at Malvarrosa Beach, Valencia, Spain.</title>
        <authorList>
            <person name="Arahal D.R."/>
            <person name="Shao Z."/>
            <person name="Lai Q."/>
            <person name="Pujalte M.J."/>
        </authorList>
    </citation>
    <scope>NUCLEOTIDE SEQUENCE [LARGE SCALE GENOMIC DNA]</scope>
    <source>
        <strain evidence="2 3">KCTC 23349</strain>
    </source>
</reference>
<feature type="signal peptide" evidence="1">
    <location>
        <begin position="1"/>
        <end position="27"/>
    </location>
</feature>
<dbReference type="EMBL" id="JFKE01000001">
    <property type="protein sequence ID" value="KAJ57336.1"/>
    <property type="molecule type" value="Genomic_DNA"/>
</dbReference>